<feature type="transmembrane region" description="Helical" evidence="1">
    <location>
        <begin position="87"/>
        <end position="110"/>
    </location>
</feature>
<evidence type="ECO:0000313" key="3">
    <source>
        <dbReference type="Proteomes" id="UP001303473"/>
    </source>
</evidence>
<gene>
    <name evidence="2" type="ORF">QBC46DRAFT_243118</name>
</gene>
<comment type="caution">
    <text evidence="2">The sequence shown here is derived from an EMBL/GenBank/DDBJ whole genome shotgun (WGS) entry which is preliminary data.</text>
</comment>
<feature type="transmembrane region" description="Helical" evidence="1">
    <location>
        <begin position="56"/>
        <end position="75"/>
    </location>
</feature>
<evidence type="ECO:0000313" key="2">
    <source>
        <dbReference type="EMBL" id="KAK3945216.1"/>
    </source>
</evidence>
<keyword evidence="3" id="KW-1185">Reference proteome</keyword>
<evidence type="ECO:0000256" key="1">
    <source>
        <dbReference type="SAM" id="Phobius"/>
    </source>
</evidence>
<sequence>MAPPLRDTLSLRPQGFLGIAFLLARLATIIALVPIIGITASFIVSMTNAGQDLAPAASLVATLVFTGTALLWTCLSWSGYSRRYFSYGWTATIDLLFLIPFVIIALVLGIPLDSQIGTCSAFEGDFSISLPLSQNLNFPNQDGKGICLKLFSVWGLLVAVCALLAISALAVGFLGLGERQLARAI</sequence>
<feature type="transmembrane region" description="Helical" evidence="1">
    <location>
        <begin position="16"/>
        <end position="44"/>
    </location>
</feature>
<keyword evidence="1" id="KW-1133">Transmembrane helix</keyword>
<organism evidence="2 3">
    <name type="scientific">Diplogelasinospora grovesii</name>
    <dbReference type="NCBI Taxonomy" id="303347"/>
    <lineage>
        <taxon>Eukaryota</taxon>
        <taxon>Fungi</taxon>
        <taxon>Dikarya</taxon>
        <taxon>Ascomycota</taxon>
        <taxon>Pezizomycotina</taxon>
        <taxon>Sordariomycetes</taxon>
        <taxon>Sordariomycetidae</taxon>
        <taxon>Sordariales</taxon>
        <taxon>Diplogelasinosporaceae</taxon>
        <taxon>Diplogelasinospora</taxon>
    </lineage>
</organism>
<evidence type="ECO:0008006" key="4">
    <source>
        <dbReference type="Google" id="ProtNLM"/>
    </source>
</evidence>
<accession>A0AAN6S9X4</accession>
<feature type="non-terminal residue" evidence="2">
    <location>
        <position position="185"/>
    </location>
</feature>
<keyword evidence="1" id="KW-0812">Transmembrane</keyword>
<keyword evidence="1" id="KW-0472">Membrane</keyword>
<dbReference type="AlphaFoldDB" id="A0AAN6S9X4"/>
<reference evidence="3" key="1">
    <citation type="journal article" date="2023" name="Mol. Phylogenet. Evol.">
        <title>Genome-scale phylogeny and comparative genomics of the fungal order Sordariales.</title>
        <authorList>
            <person name="Hensen N."/>
            <person name="Bonometti L."/>
            <person name="Westerberg I."/>
            <person name="Brannstrom I.O."/>
            <person name="Guillou S."/>
            <person name="Cros-Aarteil S."/>
            <person name="Calhoun S."/>
            <person name="Haridas S."/>
            <person name="Kuo A."/>
            <person name="Mondo S."/>
            <person name="Pangilinan J."/>
            <person name="Riley R."/>
            <person name="LaButti K."/>
            <person name="Andreopoulos B."/>
            <person name="Lipzen A."/>
            <person name="Chen C."/>
            <person name="Yan M."/>
            <person name="Daum C."/>
            <person name="Ng V."/>
            <person name="Clum A."/>
            <person name="Steindorff A."/>
            <person name="Ohm R.A."/>
            <person name="Martin F."/>
            <person name="Silar P."/>
            <person name="Natvig D.O."/>
            <person name="Lalanne C."/>
            <person name="Gautier V."/>
            <person name="Ament-Velasquez S.L."/>
            <person name="Kruys A."/>
            <person name="Hutchinson M.I."/>
            <person name="Powell A.J."/>
            <person name="Barry K."/>
            <person name="Miller A.N."/>
            <person name="Grigoriev I.V."/>
            <person name="Debuchy R."/>
            <person name="Gladieux P."/>
            <person name="Hiltunen Thoren M."/>
            <person name="Johannesson H."/>
        </authorList>
    </citation>
    <scope>NUCLEOTIDE SEQUENCE [LARGE SCALE GENOMIC DNA]</scope>
    <source>
        <strain evidence="3">CBS 340.73</strain>
    </source>
</reference>
<protein>
    <recommendedName>
        <fullName evidence="4">MARVEL domain-containing protein</fullName>
    </recommendedName>
</protein>
<dbReference type="Proteomes" id="UP001303473">
    <property type="component" value="Unassembled WGS sequence"/>
</dbReference>
<name>A0AAN6S9X4_9PEZI</name>
<dbReference type="EMBL" id="MU853755">
    <property type="protein sequence ID" value="KAK3945216.1"/>
    <property type="molecule type" value="Genomic_DNA"/>
</dbReference>
<proteinExistence type="predicted"/>
<feature type="transmembrane region" description="Helical" evidence="1">
    <location>
        <begin position="153"/>
        <end position="176"/>
    </location>
</feature>